<dbReference type="OrthoDB" id="9807402at2"/>
<reference evidence="9 10" key="1">
    <citation type="submission" date="2016-10" db="EMBL/GenBank/DDBJ databases">
        <authorList>
            <person name="de Groot N.N."/>
        </authorList>
    </citation>
    <scope>NUCLEOTIDE SEQUENCE [LARGE SCALE GENOMIC DNA]</scope>
    <source>
        <strain evidence="9 10">DSM 26424</strain>
    </source>
</reference>
<feature type="transmembrane region" description="Helical" evidence="7">
    <location>
        <begin position="144"/>
        <end position="162"/>
    </location>
</feature>
<feature type="transmembrane region" description="Helical" evidence="7">
    <location>
        <begin position="9"/>
        <end position="30"/>
    </location>
</feature>
<keyword evidence="4 7" id="KW-0812">Transmembrane</keyword>
<evidence type="ECO:0000256" key="2">
    <source>
        <dbReference type="ARBA" id="ARBA00022448"/>
    </source>
</evidence>
<dbReference type="STRING" id="555512.SAMN04487993_1003141"/>
<sequence>MLSYFLRRLILVLPVAFGVSVICFLLVQIAPGDPLTAIMPVDATAEEQAAMRAAYGLDKPLPVQYAIWIGNLAQGDMGRSIATGRPVAQEVFGAVQNSLLLAVSAAVIAFPLGIFLGFLAGYFRDTTLDKVVTALSITGVSVPNYWLGIVLVIIFSVNLGWLPSMGAGPGGSQDWAWDWLHMRHLVLPAVTLAVVPIGIVARTVRALAGDILTMDFVTALYAKGMSRADVLRHVARNAAATALSVMGLQLGYLLGGSILIETVFNWPGSGFLLSNAIFQRDLPLLQGTILVLALFFVAMNLIVDVAQAAIDPRIKRS</sequence>
<evidence type="ECO:0000256" key="4">
    <source>
        <dbReference type="ARBA" id="ARBA00022692"/>
    </source>
</evidence>
<feature type="transmembrane region" description="Helical" evidence="7">
    <location>
        <begin position="284"/>
        <end position="306"/>
    </location>
</feature>
<evidence type="ECO:0000256" key="3">
    <source>
        <dbReference type="ARBA" id="ARBA00022475"/>
    </source>
</evidence>
<name>A0A1G8JML2_9RHOB</name>
<accession>A0A1G8JML2</accession>
<comment type="subcellular location">
    <subcellularLocation>
        <location evidence="1 7">Cell membrane</location>
        <topology evidence="1 7">Multi-pass membrane protein</topology>
    </subcellularLocation>
</comment>
<evidence type="ECO:0000256" key="7">
    <source>
        <dbReference type="RuleBase" id="RU363032"/>
    </source>
</evidence>
<evidence type="ECO:0000259" key="8">
    <source>
        <dbReference type="PROSITE" id="PS50928"/>
    </source>
</evidence>
<evidence type="ECO:0000256" key="6">
    <source>
        <dbReference type="ARBA" id="ARBA00023136"/>
    </source>
</evidence>
<dbReference type="AlphaFoldDB" id="A0A1G8JML2"/>
<comment type="similarity">
    <text evidence="7">Belongs to the binding-protein-dependent transport system permease family.</text>
</comment>
<dbReference type="Proteomes" id="UP000199093">
    <property type="component" value="Unassembled WGS sequence"/>
</dbReference>
<dbReference type="GO" id="GO:0071916">
    <property type="term" value="F:dipeptide transmembrane transporter activity"/>
    <property type="evidence" value="ECO:0007669"/>
    <property type="project" value="TreeGrafter"/>
</dbReference>
<evidence type="ECO:0000313" key="9">
    <source>
        <dbReference type="EMBL" id="SDI32283.1"/>
    </source>
</evidence>
<keyword evidence="5 7" id="KW-1133">Transmembrane helix</keyword>
<keyword evidence="2 7" id="KW-0813">Transport</keyword>
<dbReference type="PROSITE" id="PS50928">
    <property type="entry name" value="ABC_TM1"/>
    <property type="match status" value="1"/>
</dbReference>
<protein>
    <submittedName>
        <fullName evidence="9">Peptide/nickel transport system permease protein</fullName>
    </submittedName>
</protein>
<evidence type="ECO:0000313" key="10">
    <source>
        <dbReference type="Proteomes" id="UP000199093"/>
    </source>
</evidence>
<keyword evidence="3" id="KW-1003">Cell membrane</keyword>
<evidence type="ECO:0000256" key="5">
    <source>
        <dbReference type="ARBA" id="ARBA00022989"/>
    </source>
</evidence>
<feature type="transmembrane region" description="Helical" evidence="7">
    <location>
        <begin position="99"/>
        <end position="123"/>
    </location>
</feature>
<dbReference type="PANTHER" id="PTHR43163">
    <property type="entry name" value="DIPEPTIDE TRANSPORT SYSTEM PERMEASE PROTEIN DPPB-RELATED"/>
    <property type="match status" value="1"/>
</dbReference>
<dbReference type="PANTHER" id="PTHR43163:SF6">
    <property type="entry name" value="DIPEPTIDE TRANSPORT SYSTEM PERMEASE PROTEIN DPPB-RELATED"/>
    <property type="match status" value="1"/>
</dbReference>
<dbReference type="CDD" id="cd06261">
    <property type="entry name" value="TM_PBP2"/>
    <property type="match status" value="1"/>
</dbReference>
<gene>
    <name evidence="9" type="ORF">SAMN04487993_1003141</name>
</gene>
<dbReference type="InterPro" id="IPR000515">
    <property type="entry name" value="MetI-like"/>
</dbReference>
<keyword evidence="10" id="KW-1185">Reference proteome</keyword>
<dbReference type="Pfam" id="PF19300">
    <property type="entry name" value="BPD_transp_1_N"/>
    <property type="match status" value="1"/>
</dbReference>
<proteinExistence type="inferred from homology"/>
<dbReference type="SUPFAM" id="SSF161098">
    <property type="entry name" value="MetI-like"/>
    <property type="match status" value="1"/>
</dbReference>
<dbReference type="EMBL" id="FNEJ01000003">
    <property type="protein sequence ID" value="SDI32283.1"/>
    <property type="molecule type" value="Genomic_DNA"/>
</dbReference>
<dbReference type="InterPro" id="IPR035906">
    <property type="entry name" value="MetI-like_sf"/>
</dbReference>
<dbReference type="RefSeq" id="WP_089844351.1">
    <property type="nucleotide sequence ID" value="NZ_FNEJ01000003.1"/>
</dbReference>
<feature type="transmembrane region" description="Helical" evidence="7">
    <location>
        <begin position="182"/>
        <end position="204"/>
    </location>
</feature>
<keyword evidence="6 7" id="KW-0472">Membrane</keyword>
<dbReference type="Pfam" id="PF00528">
    <property type="entry name" value="BPD_transp_1"/>
    <property type="match status" value="1"/>
</dbReference>
<evidence type="ECO:0000256" key="1">
    <source>
        <dbReference type="ARBA" id="ARBA00004651"/>
    </source>
</evidence>
<dbReference type="GO" id="GO:0005886">
    <property type="term" value="C:plasma membrane"/>
    <property type="evidence" value="ECO:0007669"/>
    <property type="project" value="UniProtKB-SubCell"/>
</dbReference>
<dbReference type="InterPro" id="IPR045621">
    <property type="entry name" value="BPD_transp_1_N"/>
</dbReference>
<organism evidence="9 10">
    <name type="scientific">Salipiger marinus</name>
    <dbReference type="NCBI Taxonomy" id="555512"/>
    <lineage>
        <taxon>Bacteria</taxon>
        <taxon>Pseudomonadati</taxon>
        <taxon>Pseudomonadota</taxon>
        <taxon>Alphaproteobacteria</taxon>
        <taxon>Rhodobacterales</taxon>
        <taxon>Roseobacteraceae</taxon>
        <taxon>Salipiger</taxon>
    </lineage>
</organism>
<feature type="domain" description="ABC transmembrane type-1" evidence="8">
    <location>
        <begin position="95"/>
        <end position="307"/>
    </location>
</feature>
<dbReference type="Gene3D" id="1.10.3720.10">
    <property type="entry name" value="MetI-like"/>
    <property type="match status" value="1"/>
</dbReference>
<feature type="transmembrane region" description="Helical" evidence="7">
    <location>
        <begin position="242"/>
        <end position="264"/>
    </location>
</feature>